<dbReference type="EMBL" id="AFOJ01000007">
    <property type="protein sequence ID" value="EGM50201.1"/>
    <property type="molecule type" value="Genomic_DNA"/>
</dbReference>
<organism evidence="1 2">
    <name type="scientific">Ligilactobacillus ruminis SPM0211</name>
    <dbReference type="NCBI Taxonomy" id="1040964"/>
    <lineage>
        <taxon>Bacteria</taxon>
        <taxon>Bacillati</taxon>
        <taxon>Bacillota</taxon>
        <taxon>Bacilli</taxon>
        <taxon>Lactobacillales</taxon>
        <taxon>Lactobacillaceae</taxon>
        <taxon>Ligilactobacillus</taxon>
    </lineage>
</organism>
<dbReference type="AlphaFoldDB" id="F7R2G1"/>
<gene>
    <name evidence="1" type="ORF">LRU_01881</name>
</gene>
<name>F7R2G1_9LACO</name>
<reference evidence="1 2" key="1">
    <citation type="journal article" date="2011" name="J. Bacteriol.">
        <title>Genome Sequence of Lactobacillus ruminis SPM0211, Isolated from a Fecal Sample from a Healthy Korean.</title>
        <authorList>
            <person name="Lee S."/>
            <person name="Cho Y.J."/>
            <person name="Lee A.H."/>
            <person name="Chun J."/>
            <person name="Ha N.J."/>
            <person name="Ko G."/>
        </authorList>
    </citation>
    <scope>NUCLEOTIDE SEQUENCE [LARGE SCALE GENOMIC DNA]</scope>
    <source>
        <strain evidence="1 2">SPM0211</strain>
    </source>
</reference>
<sequence length="55" mass="6364">MIHNDFKDHAAFEFFKASFRTARLRLLTFCVSQSFVVLPDCRTDGSSQDIRLIVI</sequence>
<evidence type="ECO:0000313" key="2">
    <source>
        <dbReference type="Proteomes" id="UP000002971"/>
    </source>
</evidence>
<protein>
    <submittedName>
        <fullName evidence="1">Uncharacterized protein</fullName>
    </submittedName>
</protein>
<evidence type="ECO:0000313" key="1">
    <source>
        <dbReference type="EMBL" id="EGM50201.1"/>
    </source>
</evidence>
<comment type="caution">
    <text evidence="1">The sequence shown here is derived from an EMBL/GenBank/DDBJ whole genome shotgun (WGS) entry which is preliminary data.</text>
</comment>
<proteinExistence type="predicted"/>
<dbReference type="Proteomes" id="UP000002971">
    <property type="component" value="Unassembled WGS sequence"/>
</dbReference>
<accession>F7R2G1</accession>